<dbReference type="EMBL" id="AWFF01000077">
    <property type="protein sequence ID" value="KCZ51793.1"/>
    <property type="molecule type" value="Genomic_DNA"/>
</dbReference>
<name>A0A062U223_9PROT</name>
<reference evidence="1 2" key="1">
    <citation type="journal article" date="2014" name="Antonie Van Leeuwenhoek">
        <title>Hyphomonas beringensis sp. nov. and Hyphomonas chukchiensis sp. nov., isolated from surface seawater of the Bering Sea and Chukchi Sea.</title>
        <authorList>
            <person name="Li C."/>
            <person name="Lai Q."/>
            <person name="Li G."/>
            <person name="Dong C."/>
            <person name="Wang J."/>
            <person name="Liao Y."/>
            <person name="Shao Z."/>
        </authorList>
    </citation>
    <scope>NUCLEOTIDE SEQUENCE [LARGE SCALE GENOMIC DNA]</scope>
    <source>
        <strain evidence="1 2">25B14_1</strain>
    </source>
</reference>
<accession>A0A062U223</accession>
<dbReference type="InterPro" id="IPR025683">
    <property type="entry name" value="Protein_beta"/>
</dbReference>
<dbReference type="AlphaFoldDB" id="A0A062U223"/>
<protein>
    <submittedName>
        <fullName evidence="1">Uncharacterized protein</fullName>
    </submittedName>
</protein>
<evidence type="ECO:0000313" key="2">
    <source>
        <dbReference type="Proteomes" id="UP000027037"/>
    </source>
</evidence>
<dbReference type="Proteomes" id="UP000027037">
    <property type="component" value="Unassembled WGS sequence"/>
</dbReference>
<sequence>MDRGLVLRCQLNHTQNPLSLVRRVSARVEDFVLVVDAGWSTDLLQNELWASEFLNLVNELNPADNQQHIELVVAGSSFPESFSKIGSRGEIQAQERILYNELVGRFNRLDVKYGDWASGRPSFDPKPMTPVPRIDFPLSREWVCFRKVEDEEYADIARRVVSDASWSDALNIWGTYTIEATANDLPGMIRSPHTATAVRMNIHMFRQASYDATEFTGDSDEPFVDE</sequence>
<proteinExistence type="predicted"/>
<dbReference type="STRING" id="1280946.HY29_18320"/>
<keyword evidence="2" id="KW-1185">Reference proteome</keyword>
<dbReference type="Pfam" id="PF14350">
    <property type="entry name" value="Beta_protein"/>
    <property type="match status" value="1"/>
</dbReference>
<evidence type="ECO:0000313" key="1">
    <source>
        <dbReference type="EMBL" id="KCZ51793.1"/>
    </source>
</evidence>
<organism evidence="1 2">
    <name type="scientific">Hyphomonas beringensis</name>
    <dbReference type="NCBI Taxonomy" id="1280946"/>
    <lineage>
        <taxon>Bacteria</taxon>
        <taxon>Pseudomonadati</taxon>
        <taxon>Pseudomonadota</taxon>
        <taxon>Alphaproteobacteria</taxon>
        <taxon>Hyphomonadales</taxon>
        <taxon>Hyphomonadaceae</taxon>
        <taxon>Hyphomonas</taxon>
    </lineage>
</organism>
<comment type="caution">
    <text evidence="1">The sequence shown here is derived from an EMBL/GenBank/DDBJ whole genome shotgun (WGS) entry which is preliminary data.</text>
</comment>
<dbReference type="PATRIC" id="fig|1280946.3.peg.3202"/>
<gene>
    <name evidence="1" type="ORF">HY29_18320</name>
</gene>